<dbReference type="SUPFAM" id="SSF53448">
    <property type="entry name" value="Nucleotide-diphospho-sugar transferases"/>
    <property type="match status" value="1"/>
</dbReference>
<evidence type="ECO:0000259" key="1">
    <source>
        <dbReference type="Pfam" id="PF00535"/>
    </source>
</evidence>
<protein>
    <submittedName>
        <fullName evidence="2">Glycosyl transferase</fullName>
    </submittedName>
</protein>
<name>A0A2U2C187_9BACT</name>
<dbReference type="PANTHER" id="PTHR22916">
    <property type="entry name" value="GLYCOSYLTRANSFERASE"/>
    <property type="match status" value="1"/>
</dbReference>
<reference evidence="2 3" key="1">
    <citation type="submission" date="2018-05" db="EMBL/GenBank/DDBJ databases">
        <title>Antimicrobial susceptibility testing and genomic analysis of Arcobacter skirrowii strains and one Arcobacter butzleri isolated from German poultry farms.</title>
        <authorList>
            <person name="Haenel I."/>
            <person name="Hotzel H."/>
            <person name="Tomaso H."/>
            <person name="Busch A."/>
        </authorList>
    </citation>
    <scope>NUCLEOTIDE SEQUENCE [LARGE SCALE GENOMIC DNA]</scope>
    <source>
        <strain evidence="3">v</strain>
    </source>
</reference>
<evidence type="ECO:0000313" key="2">
    <source>
        <dbReference type="EMBL" id="PWE21773.1"/>
    </source>
</evidence>
<sequence length="251" mass="29048">MNKPKISIITVVWNNAKTIKDTIDSVLSQTYENIEYIIVDGASTDGTVEIVKSYGDKITKFISEKDKGLYDAMNKGIAQATGDIVGILNSDDFYIDEFVIEKVVKEFEEKKCDSVYADLVYVKPDNLEKTVRYYDSSYFKPSKFAYGWMPAHPTFFVKREIYEKYGVFKIDYKIAADFDICARFLYKNKISYSYIKEAFIKMRVGGVSTSFKSIWINSLEQLRACRENGIKTNIFKILWKYPTKILGLFKK</sequence>
<proteinExistence type="predicted"/>
<dbReference type="PANTHER" id="PTHR22916:SF3">
    <property type="entry name" value="UDP-GLCNAC:BETAGAL BETA-1,3-N-ACETYLGLUCOSAMINYLTRANSFERASE-LIKE PROTEIN 1"/>
    <property type="match status" value="1"/>
</dbReference>
<feature type="domain" description="Glycosyltransferase 2-like" evidence="1">
    <location>
        <begin position="7"/>
        <end position="165"/>
    </location>
</feature>
<keyword evidence="2" id="KW-0808">Transferase</keyword>
<dbReference type="GO" id="GO:0016758">
    <property type="term" value="F:hexosyltransferase activity"/>
    <property type="evidence" value="ECO:0007669"/>
    <property type="project" value="UniProtKB-ARBA"/>
</dbReference>
<dbReference type="RefSeq" id="WP_109158469.1">
    <property type="nucleotide sequence ID" value="NZ_QEYI01000003.1"/>
</dbReference>
<dbReference type="Proteomes" id="UP000245014">
    <property type="component" value="Unassembled WGS sequence"/>
</dbReference>
<dbReference type="EMBL" id="QEYI01000003">
    <property type="protein sequence ID" value="PWE21773.1"/>
    <property type="molecule type" value="Genomic_DNA"/>
</dbReference>
<dbReference type="CDD" id="cd06433">
    <property type="entry name" value="GT_2_WfgS_like"/>
    <property type="match status" value="1"/>
</dbReference>
<dbReference type="InterPro" id="IPR001173">
    <property type="entry name" value="Glyco_trans_2-like"/>
</dbReference>
<dbReference type="InterPro" id="IPR029044">
    <property type="entry name" value="Nucleotide-diphossugar_trans"/>
</dbReference>
<dbReference type="AlphaFoldDB" id="A0A2U2C187"/>
<comment type="caution">
    <text evidence="2">The sequence shown here is derived from an EMBL/GenBank/DDBJ whole genome shotgun (WGS) entry which is preliminary data.</text>
</comment>
<dbReference type="Pfam" id="PF00535">
    <property type="entry name" value="Glycos_transf_2"/>
    <property type="match status" value="1"/>
</dbReference>
<gene>
    <name evidence="2" type="ORF">DF188_05180</name>
</gene>
<dbReference type="Gene3D" id="3.90.550.10">
    <property type="entry name" value="Spore Coat Polysaccharide Biosynthesis Protein SpsA, Chain A"/>
    <property type="match status" value="1"/>
</dbReference>
<accession>A0A2U2C187</accession>
<evidence type="ECO:0000313" key="3">
    <source>
        <dbReference type="Proteomes" id="UP000245014"/>
    </source>
</evidence>
<organism evidence="2 3">
    <name type="scientific">Aliarcobacter skirrowii</name>
    <dbReference type="NCBI Taxonomy" id="28200"/>
    <lineage>
        <taxon>Bacteria</taxon>
        <taxon>Pseudomonadati</taxon>
        <taxon>Campylobacterota</taxon>
        <taxon>Epsilonproteobacteria</taxon>
        <taxon>Campylobacterales</taxon>
        <taxon>Arcobacteraceae</taxon>
        <taxon>Aliarcobacter</taxon>
    </lineage>
</organism>